<dbReference type="PANTHER" id="PTHR37900:SF7">
    <property type="entry name" value="SECRETED PROTEIN"/>
    <property type="match status" value="1"/>
</dbReference>
<sequence>MSLMPQMTRSLVMVVTLLVARPALTITTLLHYSDFLPRHLNLERSVQRELLNRENYLFHFLVNVLRCFRYIRMGT</sequence>
<evidence type="ECO:0000313" key="1">
    <source>
        <dbReference type="EMBL" id="PKI77608.1"/>
    </source>
</evidence>
<reference evidence="1 2" key="1">
    <citation type="submission" date="2017-11" db="EMBL/GenBank/DDBJ databases">
        <title>De-novo sequencing of pomegranate (Punica granatum L.) genome.</title>
        <authorList>
            <person name="Akparov Z."/>
            <person name="Amiraslanov A."/>
            <person name="Hajiyeva S."/>
            <person name="Abbasov M."/>
            <person name="Kaur K."/>
            <person name="Hamwieh A."/>
            <person name="Solovyev V."/>
            <person name="Salamov A."/>
            <person name="Braich B."/>
            <person name="Kosarev P."/>
            <person name="Mahmoud A."/>
            <person name="Hajiyev E."/>
            <person name="Babayeva S."/>
            <person name="Izzatullayeva V."/>
            <person name="Mammadov A."/>
            <person name="Mammadov A."/>
            <person name="Sharifova S."/>
            <person name="Ojaghi J."/>
            <person name="Eynullazada K."/>
            <person name="Bayramov B."/>
            <person name="Abdulazimova A."/>
            <person name="Shahmuradov I."/>
        </authorList>
    </citation>
    <scope>NUCLEOTIDE SEQUENCE [LARGE SCALE GENOMIC DNA]</scope>
    <source>
        <strain evidence="2">cv. AG2017</strain>
        <tissue evidence="1">Leaf</tissue>
    </source>
</reference>
<accession>A0A2I0LA95</accession>
<organism evidence="1 2">
    <name type="scientific">Punica granatum</name>
    <name type="common">Pomegranate</name>
    <dbReference type="NCBI Taxonomy" id="22663"/>
    <lineage>
        <taxon>Eukaryota</taxon>
        <taxon>Viridiplantae</taxon>
        <taxon>Streptophyta</taxon>
        <taxon>Embryophyta</taxon>
        <taxon>Tracheophyta</taxon>
        <taxon>Spermatophyta</taxon>
        <taxon>Magnoliopsida</taxon>
        <taxon>eudicotyledons</taxon>
        <taxon>Gunneridae</taxon>
        <taxon>Pentapetalae</taxon>
        <taxon>rosids</taxon>
        <taxon>malvids</taxon>
        <taxon>Myrtales</taxon>
        <taxon>Lythraceae</taxon>
        <taxon>Punica</taxon>
    </lineage>
</organism>
<dbReference type="EMBL" id="PGOL01000087">
    <property type="protein sequence ID" value="PKI77608.1"/>
    <property type="molecule type" value="Genomic_DNA"/>
</dbReference>
<keyword evidence="2" id="KW-1185">Reference proteome</keyword>
<gene>
    <name evidence="1" type="ORF">CRG98_002010</name>
</gene>
<proteinExistence type="predicted"/>
<dbReference type="PANTHER" id="PTHR37900">
    <property type="match status" value="1"/>
</dbReference>
<protein>
    <submittedName>
        <fullName evidence="1">Uncharacterized protein</fullName>
    </submittedName>
</protein>
<name>A0A2I0LA95_PUNGR</name>
<dbReference type="AlphaFoldDB" id="A0A2I0LA95"/>
<comment type="caution">
    <text evidence="1">The sequence shown here is derived from an EMBL/GenBank/DDBJ whole genome shotgun (WGS) entry which is preliminary data.</text>
</comment>
<dbReference type="Proteomes" id="UP000233551">
    <property type="component" value="Unassembled WGS sequence"/>
</dbReference>
<evidence type="ECO:0000313" key="2">
    <source>
        <dbReference type="Proteomes" id="UP000233551"/>
    </source>
</evidence>